<dbReference type="PANTHER" id="PTHR10000:SF8">
    <property type="entry name" value="HAD SUPERFAMILY HYDROLASE-LIKE, TYPE 3"/>
    <property type="match status" value="1"/>
</dbReference>
<accession>C9QHW7</accession>
<dbReference type="OrthoDB" id="9781413at2"/>
<comment type="caution">
    <text evidence="2">The sequence shown here is derived from an EMBL/GenBank/DDBJ whole genome shotgun (WGS) entry which is preliminary data.</text>
</comment>
<dbReference type="NCBIfam" id="TIGR00099">
    <property type="entry name" value="Cof-subfamily"/>
    <property type="match status" value="1"/>
</dbReference>
<dbReference type="SUPFAM" id="SSF56784">
    <property type="entry name" value="HAD-like"/>
    <property type="match status" value="1"/>
</dbReference>
<dbReference type="Gene3D" id="3.40.50.1000">
    <property type="entry name" value="HAD superfamily/HAD-like"/>
    <property type="match status" value="1"/>
</dbReference>
<dbReference type="GO" id="GO:0000287">
    <property type="term" value="F:magnesium ion binding"/>
    <property type="evidence" value="ECO:0007669"/>
    <property type="project" value="UniProtKB-ARBA"/>
</dbReference>
<reference evidence="1 4" key="1">
    <citation type="submission" date="2009-10" db="EMBL/GenBank/DDBJ databases">
        <authorList>
            <consortium name="Los Alamos National Laboratory (LANL)"/>
            <consortium name="National Microbial Pathogen Data Resource (NMPDR)"/>
            <person name="Munk A.C."/>
            <person name="Chertkov O."/>
            <person name="Tapia R."/>
            <person name="Green L."/>
            <person name="Rogers Y."/>
            <person name="Detter J.C."/>
            <person name="Bruce D."/>
            <person name="Brettin T.S."/>
            <person name="Colwell R.R."/>
            <person name="Huq A."/>
            <person name="Grim C.J."/>
            <person name="Hasan N.A."/>
            <person name="Bartels D."/>
            <person name="Vonstein V."/>
        </authorList>
    </citation>
    <scope>NUCLEOTIDE SEQUENCE [LARGE SCALE GENOMIC DNA]</scope>
    <source>
        <strain evidence="1 4">CIP 102891</strain>
    </source>
</reference>
<reference evidence="2" key="2">
    <citation type="submission" date="2011-08" db="EMBL/GenBank/DDBJ databases">
        <authorList>
            <person name="Hoffman M."/>
            <person name="Strain E.A."/>
            <person name="Brown E."/>
            <person name="Allard M.W."/>
        </authorList>
    </citation>
    <scope>NUCLEOTIDE SEQUENCE</scope>
    <source>
        <strain evidence="2">CIP 102891</strain>
    </source>
</reference>
<evidence type="ECO:0000313" key="4">
    <source>
        <dbReference type="Proteomes" id="UP000003515"/>
    </source>
</evidence>
<dbReference type="Pfam" id="PF08282">
    <property type="entry name" value="Hydrolase_3"/>
    <property type="match status" value="1"/>
</dbReference>
<dbReference type="PANTHER" id="PTHR10000">
    <property type="entry name" value="PHOSPHOSERINE PHOSPHATASE"/>
    <property type="match status" value="1"/>
</dbReference>
<dbReference type="InterPro" id="IPR023214">
    <property type="entry name" value="HAD_sf"/>
</dbReference>
<dbReference type="CDD" id="cd07516">
    <property type="entry name" value="HAD_Pase"/>
    <property type="match status" value="1"/>
</dbReference>
<dbReference type="RefSeq" id="WP_004413938.1">
    <property type="nucleotide sequence ID" value="NZ_ACZV01000005.1"/>
</dbReference>
<sequence>MYKLIALDMDGTLLTSEKTISQRTQQAIAQARKQGVKVVLASGRPLDGMQGKIDELSIAGDNEFVVYFNGSMVKEIGSGKLIHSATISGQDAKRIALLAREMGAYCHAFSTELGLITPELNEFTDIEANINQIPVTVKDFNELEDEHPIIKAMIVADPATLTRISQTLPAQYRDEFTVVQSAPIFLEFLNGESNKGVGVKAIADHMGISAESVICMGDAENDHHMIEYAGLGVAMENAMEQTKHIADIITASNNDDGVAKVIEKYVLNQ</sequence>
<dbReference type="PATRIC" id="fig|675816.5.peg.459"/>
<dbReference type="Gene3D" id="3.30.1240.10">
    <property type="match status" value="1"/>
</dbReference>
<dbReference type="SFLD" id="SFLDG01140">
    <property type="entry name" value="C2.B:_Phosphomannomutase_and_P"/>
    <property type="match status" value="1"/>
</dbReference>
<dbReference type="SFLD" id="SFLDS00003">
    <property type="entry name" value="Haloacid_Dehalogenase"/>
    <property type="match status" value="1"/>
</dbReference>
<dbReference type="STRING" id="675816.VIA_002933"/>
<name>C9QHW7_VIBOR</name>
<dbReference type="InterPro" id="IPR000150">
    <property type="entry name" value="Cof"/>
</dbReference>
<keyword evidence="2" id="KW-0378">Hydrolase</keyword>
<evidence type="ECO:0000313" key="2">
    <source>
        <dbReference type="EMBL" id="EGU53199.1"/>
    </source>
</evidence>
<dbReference type="EMBL" id="ACZV01000005">
    <property type="protein sequence ID" value="EEX92288.1"/>
    <property type="molecule type" value="Genomic_DNA"/>
</dbReference>
<dbReference type="eggNOG" id="COG0561">
    <property type="taxonomic scope" value="Bacteria"/>
</dbReference>
<dbReference type="PROSITE" id="PS01228">
    <property type="entry name" value="COF_1"/>
    <property type="match status" value="1"/>
</dbReference>
<evidence type="ECO:0000313" key="3">
    <source>
        <dbReference type="Proteomes" id="UP000002817"/>
    </source>
</evidence>
<dbReference type="NCBIfam" id="TIGR01484">
    <property type="entry name" value="HAD-SF-IIB"/>
    <property type="match status" value="1"/>
</dbReference>
<dbReference type="InterPro" id="IPR006379">
    <property type="entry name" value="HAD-SF_hydro_IIB"/>
</dbReference>
<gene>
    <name evidence="1" type="ORF">VIA_002933</name>
    <name evidence="2" type="ORF">VIOR3934_03659</name>
</gene>
<keyword evidence="4" id="KW-1185">Reference proteome</keyword>
<dbReference type="Proteomes" id="UP000002817">
    <property type="component" value="Unassembled WGS sequence"/>
</dbReference>
<dbReference type="SFLD" id="SFLDG01144">
    <property type="entry name" value="C2.B.4:_PGP_Like"/>
    <property type="match status" value="1"/>
</dbReference>
<dbReference type="GO" id="GO:0016791">
    <property type="term" value="F:phosphatase activity"/>
    <property type="evidence" value="ECO:0007669"/>
    <property type="project" value="UniProtKB-ARBA"/>
</dbReference>
<dbReference type="EMBL" id="AFWH01000009">
    <property type="protein sequence ID" value="EGU53199.1"/>
    <property type="molecule type" value="Genomic_DNA"/>
</dbReference>
<dbReference type="PROSITE" id="PS01229">
    <property type="entry name" value="COF_2"/>
    <property type="match status" value="1"/>
</dbReference>
<reference evidence="2 3" key="3">
    <citation type="journal article" date="2012" name="Int. J. Syst. Evol. Microbiol.">
        <title>Vibrio caribbeanicus sp. nov., isolated from the marine sponge Scleritoderma cyanea.</title>
        <authorList>
            <person name="Hoffmann M."/>
            <person name="Monday S.R."/>
            <person name="Allard M.W."/>
            <person name="Strain E.A."/>
            <person name="Whittaker P."/>
            <person name="Naum M."/>
            <person name="McCarthy P.J."/>
            <person name="Lopez J.V."/>
            <person name="Fischer M."/>
            <person name="Brown E.W."/>
        </authorList>
    </citation>
    <scope>NUCLEOTIDE SEQUENCE [LARGE SCALE GENOMIC DNA]</scope>
    <source>
        <strain evidence="2">CIP 102891</strain>
        <strain evidence="3">CIP 102891 / ATCC 33934</strain>
    </source>
</reference>
<dbReference type="InterPro" id="IPR036412">
    <property type="entry name" value="HAD-like_sf"/>
</dbReference>
<dbReference type="Proteomes" id="UP000003515">
    <property type="component" value="Unassembled WGS sequence"/>
</dbReference>
<dbReference type="GO" id="GO:0005829">
    <property type="term" value="C:cytosol"/>
    <property type="evidence" value="ECO:0007669"/>
    <property type="project" value="TreeGrafter"/>
</dbReference>
<dbReference type="AlphaFoldDB" id="C9QHW7"/>
<evidence type="ECO:0000313" key="1">
    <source>
        <dbReference type="EMBL" id="EEX92288.1"/>
    </source>
</evidence>
<protein>
    <submittedName>
        <fullName evidence="1">Predicted hydrolase</fullName>
    </submittedName>
    <submittedName>
        <fullName evidence="2">Putative hydrolase</fullName>
    </submittedName>
</protein>
<organism evidence="2 3">
    <name type="scientific">Vibrio orientalis CIP 102891 = ATCC 33934</name>
    <dbReference type="NCBI Taxonomy" id="675816"/>
    <lineage>
        <taxon>Bacteria</taxon>
        <taxon>Pseudomonadati</taxon>
        <taxon>Pseudomonadota</taxon>
        <taxon>Gammaproteobacteria</taxon>
        <taxon>Vibrionales</taxon>
        <taxon>Vibrionaceae</taxon>
        <taxon>Vibrio</taxon>
        <taxon>Vibrio oreintalis group</taxon>
    </lineage>
</organism>
<proteinExistence type="predicted"/>